<name>A0A225DZC8_9BACT</name>
<gene>
    <name evidence="1" type="ORF">FRUB_00410</name>
</gene>
<dbReference type="AlphaFoldDB" id="A0A225DZC8"/>
<reference evidence="2" key="1">
    <citation type="submission" date="2017-06" db="EMBL/GenBank/DDBJ databases">
        <title>Genome analysis of Fimbriiglobus ruber SP5, the first member of the order Planctomycetales with confirmed chitinolytic capability.</title>
        <authorList>
            <person name="Ravin N.V."/>
            <person name="Rakitin A.L."/>
            <person name="Ivanova A.A."/>
            <person name="Beletsky A.V."/>
            <person name="Kulichevskaya I.S."/>
            <person name="Mardanov A.V."/>
            <person name="Dedysh S.N."/>
        </authorList>
    </citation>
    <scope>NUCLEOTIDE SEQUENCE [LARGE SCALE GENOMIC DNA]</scope>
    <source>
        <strain evidence="2">SP5</strain>
    </source>
</reference>
<evidence type="ECO:0000313" key="2">
    <source>
        <dbReference type="Proteomes" id="UP000214646"/>
    </source>
</evidence>
<proteinExistence type="predicted"/>
<sequence length="115" mass="12542">MVNHLPSALSNYYNLIGYVDWMGFGAAGGLDGPVGHMPLTAFKFDYRGAAVDLARTFVFGWSPSGGMIVYTADGLGGWLNQGSHEIRLLGSVTDTIDWVYGELLADRCPDYFSLR</sequence>
<evidence type="ECO:0000313" key="1">
    <source>
        <dbReference type="EMBL" id="OWK46711.1"/>
    </source>
</evidence>
<dbReference type="Proteomes" id="UP000214646">
    <property type="component" value="Unassembled WGS sequence"/>
</dbReference>
<accession>A0A225DZC8</accession>
<dbReference type="EMBL" id="NIDE01000001">
    <property type="protein sequence ID" value="OWK46711.1"/>
    <property type="molecule type" value="Genomic_DNA"/>
</dbReference>
<protein>
    <submittedName>
        <fullName evidence="1">Uncharacterized protein</fullName>
    </submittedName>
</protein>
<organism evidence="1 2">
    <name type="scientific">Fimbriiglobus ruber</name>
    <dbReference type="NCBI Taxonomy" id="1908690"/>
    <lineage>
        <taxon>Bacteria</taxon>
        <taxon>Pseudomonadati</taxon>
        <taxon>Planctomycetota</taxon>
        <taxon>Planctomycetia</taxon>
        <taxon>Gemmatales</taxon>
        <taxon>Gemmataceae</taxon>
        <taxon>Fimbriiglobus</taxon>
    </lineage>
</organism>
<keyword evidence="2" id="KW-1185">Reference proteome</keyword>
<comment type="caution">
    <text evidence="1">The sequence shown here is derived from an EMBL/GenBank/DDBJ whole genome shotgun (WGS) entry which is preliminary data.</text>
</comment>